<evidence type="ECO:0000256" key="6">
    <source>
        <dbReference type="ARBA" id="ARBA00022692"/>
    </source>
</evidence>
<sequence>MVRGDEIVRLGGGLLDGRAVAPARHGDLTAAVETWLPAVRQGVELIAELVARPGLRSGLPANLARALAERSVSLLADRPGRLGDDAAWRLAAANGAGLVAGAGLDLVFGDPRRLHPVAGFGSLVQRWERRSYRPSRSAGLRFAAVAVGVPVAAALGVGLATRRRPLARAVAVAGGTWLVLGGTSLRREATGLAAALTAGDLADARARLPRLCGRDPSTLDTSGLARATVESLAENTSDAVVAPLCWGALAGLPGLVGYRAINTLDAMVGHRSPRYRRFGTVAARLDDLANLAPARLAAALTVAAAPVVGGSRRSTLHTWLRDGHRHPSPNAGQVEAAAAGALGVRLGGRNVYAGRVEDRPQLGTGRRAEPVDIVRAARLSAVVGAATVAITAGHLLAAPARRALLRRATVRVARRLAARRGRSR</sequence>
<evidence type="ECO:0000256" key="5">
    <source>
        <dbReference type="ARBA" id="ARBA00022573"/>
    </source>
</evidence>
<evidence type="ECO:0000256" key="3">
    <source>
        <dbReference type="ARBA" id="ARBA00006263"/>
    </source>
</evidence>
<dbReference type="GO" id="GO:0015420">
    <property type="term" value="F:ABC-type vitamin B12 transporter activity"/>
    <property type="evidence" value="ECO:0007669"/>
    <property type="project" value="UniProtKB-UniRule"/>
</dbReference>
<organism evidence="10 11">
    <name type="scientific">Actinocatenispora comari</name>
    <dbReference type="NCBI Taxonomy" id="2807577"/>
    <lineage>
        <taxon>Bacteria</taxon>
        <taxon>Bacillati</taxon>
        <taxon>Actinomycetota</taxon>
        <taxon>Actinomycetes</taxon>
        <taxon>Micromonosporales</taxon>
        <taxon>Micromonosporaceae</taxon>
        <taxon>Actinocatenispora</taxon>
    </lineage>
</organism>
<dbReference type="PANTHER" id="PTHR34308:SF1">
    <property type="entry name" value="COBALAMIN BIOSYNTHESIS PROTEIN CBIB"/>
    <property type="match status" value="1"/>
</dbReference>
<evidence type="ECO:0000256" key="1">
    <source>
        <dbReference type="ARBA" id="ARBA00004651"/>
    </source>
</evidence>
<dbReference type="GO" id="GO:0009236">
    <property type="term" value="P:cobalamin biosynthetic process"/>
    <property type="evidence" value="ECO:0007669"/>
    <property type="project" value="UniProtKB-UniRule"/>
</dbReference>
<keyword evidence="5 9" id="KW-0169">Cobalamin biosynthesis</keyword>
<dbReference type="HAMAP" id="MF_00024">
    <property type="entry name" value="CobD_CbiB"/>
    <property type="match status" value="1"/>
</dbReference>
<dbReference type="NCBIfam" id="TIGR00380">
    <property type="entry name" value="cobal_cbiB"/>
    <property type="match status" value="1"/>
</dbReference>
<dbReference type="Pfam" id="PF03186">
    <property type="entry name" value="CobD_Cbib"/>
    <property type="match status" value="1"/>
</dbReference>
<dbReference type="EMBL" id="BOPO01000050">
    <property type="protein sequence ID" value="GIL27663.1"/>
    <property type="molecule type" value="Genomic_DNA"/>
</dbReference>
<reference evidence="11" key="1">
    <citation type="journal article" date="2021" name="Int. J. Syst. Evol. Microbiol.">
        <title>Actinocatenispora comari sp. nov., an endophytic actinomycete isolated from aerial parts of Comarum salesowianum.</title>
        <authorList>
            <person name="Oyunbileg N."/>
            <person name="Iizaka Y."/>
            <person name="Hamada M."/>
            <person name="Davaapurev B.O."/>
            <person name="Fukumoto A."/>
            <person name="Tsetseg B."/>
            <person name="Kato F."/>
            <person name="Tamura T."/>
            <person name="Batkhuu J."/>
            <person name="Anzai Y."/>
        </authorList>
    </citation>
    <scope>NUCLEOTIDE SEQUENCE [LARGE SCALE GENOMIC DNA]</scope>
    <source>
        <strain evidence="11">NUM-2625</strain>
    </source>
</reference>
<dbReference type="NCBIfam" id="NF002276">
    <property type="entry name" value="PRK01209.1-4"/>
    <property type="match status" value="1"/>
</dbReference>
<protein>
    <recommendedName>
        <fullName evidence="9">Cobalamin biosynthesis protein CobD</fullName>
    </recommendedName>
</protein>
<keyword evidence="6 9" id="KW-0812">Transmembrane</keyword>
<evidence type="ECO:0000256" key="4">
    <source>
        <dbReference type="ARBA" id="ARBA00022475"/>
    </source>
</evidence>
<comment type="subcellular location">
    <subcellularLocation>
        <location evidence="1 9">Cell membrane</location>
        <topology evidence="1 9">Multi-pass membrane protein</topology>
    </subcellularLocation>
</comment>
<keyword evidence="4 9" id="KW-1003">Cell membrane</keyword>
<dbReference type="Proteomes" id="UP000614996">
    <property type="component" value="Unassembled WGS sequence"/>
</dbReference>
<evidence type="ECO:0000313" key="10">
    <source>
        <dbReference type="EMBL" id="GIL27663.1"/>
    </source>
</evidence>
<dbReference type="GO" id="GO:0048472">
    <property type="term" value="F:threonine-phosphate decarboxylase activity"/>
    <property type="evidence" value="ECO:0007669"/>
    <property type="project" value="InterPro"/>
</dbReference>
<evidence type="ECO:0000256" key="7">
    <source>
        <dbReference type="ARBA" id="ARBA00022989"/>
    </source>
</evidence>
<keyword evidence="7 9" id="KW-1133">Transmembrane helix</keyword>
<evidence type="ECO:0000313" key="11">
    <source>
        <dbReference type="Proteomes" id="UP000614996"/>
    </source>
</evidence>
<name>A0A8J4AFH1_9ACTN</name>
<dbReference type="InterPro" id="IPR004485">
    <property type="entry name" value="Cobalamin_biosynth_CobD/CbiB"/>
</dbReference>
<feature type="transmembrane region" description="Helical" evidence="9">
    <location>
        <begin position="138"/>
        <end position="160"/>
    </location>
</feature>
<dbReference type="GO" id="GO:0005886">
    <property type="term" value="C:plasma membrane"/>
    <property type="evidence" value="ECO:0007669"/>
    <property type="project" value="UniProtKB-SubCell"/>
</dbReference>
<comment type="caution">
    <text evidence="9">Lacks conserved residue(s) required for the propagation of feature annotation.</text>
</comment>
<evidence type="ECO:0000256" key="9">
    <source>
        <dbReference type="HAMAP-Rule" id="MF_00024"/>
    </source>
</evidence>
<comment type="similarity">
    <text evidence="3 9">Belongs to the CobD/CbiB family.</text>
</comment>
<dbReference type="AlphaFoldDB" id="A0A8J4AFH1"/>
<gene>
    <name evidence="9" type="primary">cobD</name>
    <name evidence="10" type="ORF">NUM_29170</name>
</gene>
<keyword evidence="8 9" id="KW-0472">Membrane</keyword>
<accession>A0A8J4AFH1</accession>
<proteinExistence type="inferred from homology"/>
<dbReference type="PANTHER" id="PTHR34308">
    <property type="entry name" value="COBALAMIN BIOSYNTHESIS PROTEIN CBIB"/>
    <property type="match status" value="1"/>
</dbReference>
<keyword evidence="11" id="KW-1185">Reference proteome</keyword>
<comment type="function">
    <text evidence="9">Converts cobyric acid to cobinamide by the addition of aminopropanol on the F carboxylic group.</text>
</comment>
<evidence type="ECO:0000256" key="2">
    <source>
        <dbReference type="ARBA" id="ARBA00004953"/>
    </source>
</evidence>
<evidence type="ECO:0000256" key="8">
    <source>
        <dbReference type="ARBA" id="ARBA00023136"/>
    </source>
</evidence>
<comment type="pathway">
    <text evidence="2 9">Cofactor biosynthesis; adenosylcobalamin biosynthesis.</text>
</comment>
<dbReference type="UniPathway" id="UPA00148"/>
<comment type="caution">
    <text evidence="10">The sequence shown here is derived from an EMBL/GenBank/DDBJ whole genome shotgun (WGS) entry which is preliminary data.</text>
</comment>